<feature type="transmembrane region" description="Helical" evidence="6">
    <location>
        <begin position="190"/>
        <end position="213"/>
    </location>
</feature>
<dbReference type="EMBL" id="AKGD01000003">
    <property type="protein sequence ID" value="EIT68804.1"/>
    <property type="molecule type" value="Genomic_DNA"/>
</dbReference>
<evidence type="ECO:0000256" key="5">
    <source>
        <dbReference type="ARBA" id="ARBA00023136"/>
    </source>
</evidence>
<dbReference type="STRING" id="1172194.WQQ_39990"/>
<dbReference type="PATRIC" id="fig|1172194.4.peg.3883"/>
<dbReference type="InterPro" id="IPR036458">
    <property type="entry name" value="Na:dicarbo_symporter_sf"/>
</dbReference>
<dbReference type="InterPro" id="IPR001991">
    <property type="entry name" value="Na-dicarboxylate_symporter"/>
</dbReference>
<dbReference type="AlphaFoldDB" id="I7ZAB3"/>
<keyword evidence="5 6" id="KW-0472">Membrane</keyword>
<dbReference type="InterPro" id="IPR050746">
    <property type="entry name" value="DAACS"/>
</dbReference>
<keyword evidence="4 6" id="KW-1133">Transmembrane helix</keyword>
<dbReference type="RefSeq" id="WP_007186934.1">
    <property type="nucleotide sequence ID" value="NZ_AKGD01000003.1"/>
</dbReference>
<dbReference type="PANTHER" id="PTHR11958">
    <property type="entry name" value="SODIUM/DICARBOXYLATE SYMPORTER-RELATED"/>
    <property type="match status" value="1"/>
</dbReference>
<dbReference type="Pfam" id="PF00375">
    <property type="entry name" value="SDF"/>
    <property type="match status" value="1"/>
</dbReference>
<feature type="transmembrane region" description="Helical" evidence="6">
    <location>
        <begin position="12"/>
        <end position="33"/>
    </location>
</feature>
<feature type="transmembrane region" description="Helical" evidence="6">
    <location>
        <begin position="225"/>
        <end position="251"/>
    </location>
</feature>
<dbReference type="PRINTS" id="PR00173">
    <property type="entry name" value="EDTRNSPORT"/>
</dbReference>
<dbReference type="PANTHER" id="PTHR11958:SF63">
    <property type="entry name" value="AMINO ACID TRANSPORTER"/>
    <property type="match status" value="1"/>
</dbReference>
<feature type="transmembrane region" description="Helical" evidence="6">
    <location>
        <begin position="76"/>
        <end position="99"/>
    </location>
</feature>
<sequence length="425" mass="44209">MRLPALHWQIVIALALAAGAGFWFGDVAGFITFCDFVGKFFLNGLKLLVVPLVLSAMIAGIGAITQTKALGRYGLVTLGFYVGTGFIAILTGLLMVNLLQPGIIGGKPAGPLLGLDSDVGDVMSTVQGKGAGDLLDVLLRLVPENLFAAAAAGDMLGLVLFGFLFGYFVSRLPSGLHKTQREFWQGLYEIMISIANVIMRLAPLGVFGLVAPIIAKTGWSAFKPLAWFCVAVLGALTIHVTVTLPLVLRFVARVSPIKHFRTMGPAMLTAFSTSSSAASLPVTIDRLEKHGGVPQRITGFVLPIGANVNTDGTALYECAAAMFIAQAYGLPLDLPTQFIIVLAALLTSVGVAGIPSASLVAIALILGSIGLPLEGVGLVLAVDRILDMCRTAVNVFGDSCATVVVARLNGEGGVHGEPALGSSVK</sequence>
<organism evidence="7 8">
    <name type="scientific">Hydrocarboniphaga effusa AP103</name>
    <dbReference type="NCBI Taxonomy" id="1172194"/>
    <lineage>
        <taxon>Bacteria</taxon>
        <taxon>Pseudomonadati</taxon>
        <taxon>Pseudomonadota</taxon>
        <taxon>Gammaproteobacteria</taxon>
        <taxon>Nevskiales</taxon>
        <taxon>Nevskiaceae</taxon>
        <taxon>Hydrocarboniphaga</taxon>
    </lineage>
</organism>
<comment type="caution">
    <text evidence="7">The sequence shown here is derived from an EMBL/GenBank/DDBJ whole genome shotgun (WGS) entry which is preliminary data.</text>
</comment>
<name>I7ZAB3_9GAMM</name>
<protein>
    <recommendedName>
        <fullName evidence="9">Sodium:dicarboxylate symporter</fullName>
    </recommendedName>
</protein>
<feature type="transmembrane region" description="Helical" evidence="6">
    <location>
        <begin position="146"/>
        <end position="169"/>
    </location>
</feature>
<evidence type="ECO:0008006" key="9">
    <source>
        <dbReference type="Google" id="ProtNLM"/>
    </source>
</evidence>
<evidence type="ECO:0000256" key="6">
    <source>
        <dbReference type="SAM" id="Phobius"/>
    </source>
</evidence>
<evidence type="ECO:0000256" key="1">
    <source>
        <dbReference type="ARBA" id="ARBA00004141"/>
    </source>
</evidence>
<dbReference type="GO" id="GO:0016020">
    <property type="term" value="C:membrane"/>
    <property type="evidence" value="ECO:0007669"/>
    <property type="project" value="UniProtKB-SubCell"/>
</dbReference>
<gene>
    <name evidence="7" type="ORF">WQQ_39990</name>
</gene>
<accession>I7ZAB3</accession>
<evidence type="ECO:0000313" key="8">
    <source>
        <dbReference type="Proteomes" id="UP000003704"/>
    </source>
</evidence>
<feature type="transmembrane region" description="Helical" evidence="6">
    <location>
        <begin position="334"/>
        <end position="354"/>
    </location>
</feature>
<evidence type="ECO:0000256" key="3">
    <source>
        <dbReference type="ARBA" id="ARBA00022692"/>
    </source>
</evidence>
<proteinExistence type="predicted"/>
<evidence type="ECO:0000256" key="2">
    <source>
        <dbReference type="ARBA" id="ARBA00022448"/>
    </source>
</evidence>
<feature type="transmembrane region" description="Helical" evidence="6">
    <location>
        <begin position="360"/>
        <end position="382"/>
    </location>
</feature>
<keyword evidence="3 6" id="KW-0812">Transmembrane</keyword>
<keyword evidence="8" id="KW-1185">Reference proteome</keyword>
<dbReference type="Gene3D" id="1.10.3860.10">
    <property type="entry name" value="Sodium:dicarboxylate symporter"/>
    <property type="match status" value="1"/>
</dbReference>
<feature type="transmembrane region" description="Helical" evidence="6">
    <location>
        <begin position="45"/>
        <end position="64"/>
    </location>
</feature>
<dbReference type="SUPFAM" id="SSF118215">
    <property type="entry name" value="Proton glutamate symport protein"/>
    <property type="match status" value="1"/>
</dbReference>
<evidence type="ECO:0000313" key="7">
    <source>
        <dbReference type="EMBL" id="EIT68804.1"/>
    </source>
</evidence>
<comment type="subcellular location">
    <subcellularLocation>
        <location evidence="1">Membrane</location>
        <topology evidence="1">Multi-pass membrane protein</topology>
    </subcellularLocation>
</comment>
<dbReference type="OrthoDB" id="9766690at2"/>
<reference evidence="7 8" key="1">
    <citation type="journal article" date="2012" name="J. Bacteriol.">
        <title>Genome Sequence of n-Alkane-Degrading Hydrocarboniphaga effusa Strain AP103T (ATCC BAA-332T).</title>
        <authorList>
            <person name="Chang H.K."/>
            <person name="Zylstra G.J."/>
            <person name="Chae J.C."/>
        </authorList>
    </citation>
    <scope>NUCLEOTIDE SEQUENCE [LARGE SCALE GENOMIC DNA]</scope>
    <source>
        <strain evidence="7 8">AP103</strain>
    </source>
</reference>
<keyword evidence="2" id="KW-0813">Transport</keyword>
<dbReference type="Proteomes" id="UP000003704">
    <property type="component" value="Unassembled WGS sequence"/>
</dbReference>
<dbReference type="GO" id="GO:0015293">
    <property type="term" value="F:symporter activity"/>
    <property type="evidence" value="ECO:0007669"/>
    <property type="project" value="InterPro"/>
</dbReference>
<evidence type="ECO:0000256" key="4">
    <source>
        <dbReference type="ARBA" id="ARBA00022989"/>
    </source>
</evidence>